<protein>
    <submittedName>
        <fullName evidence="1">Uncharacterized protein</fullName>
    </submittedName>
</protein>
<organism evidence="1 2">
    <name type="scientific">Cardiocondyla obscurior</name>
    <dbReference type="NCBI Taxonomy" id="286306"/>
    <lineage>
        <taxon>Eukaryota</taxon>
        <taxon>Metazoa</taxon>
        <taxon>Ecdysozoa</taxon>
        <taxon>Arthropoda</taxon>
        <taxon>Hexapoda</taxon>
        <taxon>Insecta</taxon>
        <taxon>Pterygota</taxon>
        <taxon>Neoptera</taxon>
        <taxon>Endopterygota</taxon>
        <taxon>Hymenoptera</taxon>
        <taxon>Apocrita</taxon>
        <taxon>Aculeata</taxon>
        <taxon>Formicoidea</taxon>
        <taxon>Formicidae</taxon>
        <taxon>Myrmicinae</taxon>
        <taxon>Cardiocondyla</taxon>
    </lineage>
</organism>
<comment type="caution">
    <text evidence="1">The sequence shown here is derived from an EMBL/GenBank/DDBJ whole genome shotgun (WGS) entry which is preliminary data.</text>
</comment>
<accession>A0AAW2EX49</accession>
<dbReference type="AlphaFoldDB" id="A0AAW2EX49"/>
<dbReference type="EMBL" id="JADYXP020000017">
    <property type="protein sequence ID" value="KAL0107009.1"/>
    <property type="molecule type" value="Genomic_DNA"/>
</dbReference>
<dbReference type="Proteomes" id="UP001430953">
    <property type="component" value="Unassembled WGS sequence"/>
</dbReference>
<evidence type="ECO:0000313" key="1">
    <source>
        <dbReference type="EMBL" id="KAL0107009.1"/>
    </source>
</evidence>
<gene>
    <name evidence="1" type="ORF">PUN28_015511</name>
</gene>
<keyword evidence="2" id="KW-1185">Reference proteome</keyword>
<sequence>MRMRASRSRLRSRRYSVIYLNTKIIFNIKFSPCNNASNRTLSRARRRGNMRFEVSSAFFRLPLSECRQIKKRLSTLGCRTPSLSELSAPVAHNKYAVDNFSSDSPSTYLRTRC</sequence>
<proteinExistence type="predicted"/>
<reference evidence="1 2" key="1">
    <citation type="submission" date="2023-03" db="EMBL/GenBank/DDBJ databases">
        <title>High recombination rates correlate with genetic variation in Cardiocondyla obscurior ants.</title>
        <authorList>
            <person name="Errbii M."/>
        </authorList>
    </citation>
    <scope>NUCLEOTIDE SEQUENCE [LARGE SCALE GENOMIC DNA]</scope>
    <source>
        <strain evidence="1">Alpha-2009</strain>
        <tissue evidence="1">Whole body</tissue>
    </source>
</reference>
<evidence type="ECO:0000313" key="2">
    <source>
        <dbReference type="Proteomes" id="UP001430953"/>
    </source>
</evidence>
<name>A0AAW2EX49_9HYME</name>